<evidence type="ECO:0000313" key="3">
    <source>
        <dbReference type="Proteomes" id="UP000799118"/>
    </source>
</evidence>
<keyword evidence="3" id="KW-1185">Reference proteome</keyword>
<feature type="domain" description="DNA2/NAM7 helicase-like C-terminal" evidence="1">
    <location>
        <begin position="197"/>
        <end position="325"/>
    </location>
</feature>
<sequence length="331" mass="37208">MAYKTDSEKRRRARIASVLQRHWTSAFVLTSSNSATFVVQQAQNQIQAVPASMIQNMLTRIQNLEQMVSNLLQPKLLLDIEMVDVEDEMDIDGKHPDFVLLVDDNIVVDSPVVACIIIERSPVILRISHLEKAYRITSDYAQYVFNICLLTSEKCSRRCIVDKGEGYDLNMSLFERLVLKGFPHETLSEQHHLTASSLKENTYEVEMVLSNCTISGAARLVTGQDEMTVLTPYLGQLQKLRRALAADNDPVLNDLVKAGLMPPATANTVKHKIRLATIDNYQGEESDIITASLTRSNSNRDIGFMSAPEQLNVLLSRARDGLIMIRECRDL</sequence>
<dbReference type="InterPro" id="IPR045055">
    <property type="entry name" value="DNA2/NAM7-like"/>
</dbReference>
<dbReference type="SUPFAM" id="SSF52540">
    <property type="entry name" value="P-loop containing nucleoside triphosphate hydrolases"/>
    <property type="match status" value="1"/>
</dbReference>
<proteinExistence type="predicted"/>
<reference evidence="2" key="1">
    <citation type="journal article" date="2019" name="Environ. Microbiol.">
        <title>Fungal ecological strategies reflected in gene transcription - a case study of two litter decomposers.</title>
        <authorList>
            <person name="Barbi F."/>
            <person name="Kohler A."/>
            <person name="Barry K."/>
            <person name="Baskaran P."/>
            <person name="Daum C."/>
            <person name="Fauchery L."/>
            <person name="Ihrmark K."/>
            <person name="Kuo A."/>
            <person name="LaButti K."/>
            <person name="Lipzen A."/>
            <person name="Morin E."/>
            <person name="Grigoriev I.V."/>
            <person name="Henrissat B."/>
            <person name="Lindahl B."/>
            <person name="Martin F."/>
        </authorList>
    </citation>
    <scope>NUCLEOTIDE SEQUENCE</scope>
    <source>
        <strain evidence="2">JB14</strain>
    </source>
</reference>
<protein>
    <recommendedName>
        <fullName evidence="1">DNA2/NAM7 helicase-like C-terminal domain-containing protein</fullName>
    </recommendedName>
</protein>
<evidence type="ECO:0000313" key="2">
    <source>
        <dbReference type="EMBL" id="KAE9387283.1"/>
    </source>
</evidence>
<dbReference type="InterPro" id="IPR027417">
    <property type="entry name" value="P-loop_NTPase"/>
</dbReference>
<dbReference type="InterPro" id="IPR041679">
    <property type="entry name" value="DNA2/NAM7-like_C"/>
</dbReference>
<dbReference type="AlphaFoldDB" id="A0A6A4GPM0"/>
<organism evidence="2 3">
    <name type="scientific">Gymnopus androsaceus JB14</name>
    <dbReference type="NCBI Taxonomy" id="1447944"/>
    <lineage>
        <taxon>Eukaryota</taxon>
        <taxon>Fungi</taxon>
        <taxon>Dikarya</taxon>
        <taxon>Basidiomycota</taxon>
        <taxon>Agaricomycotina</taxon>
        <taxon>Agaricomycetes</taxon>
        <taxon>Agaricomycetidae</taxon>
        <taxon>Agaricales</taxon>
        <taxon>Marasmiineae</taxon>
        <taxon>Omphalotaceae</taxon>
        <taxon>Gymnopus</taxon>
    </lineage>
</organism>
<name>A0A6A4GPM0_9AGAR</name>
<dbReference type="Gene3D" id="3.40.50.300">
    <property type="entry name" value="P-loop containing nucleotide triphosphate hydrolases"/>
    <property type="match status" value="1"/>
</dbReference>
<dbReference type="GO" id="GO:0031380">
    <property type="term" value="C:nuclear RNA-directed RNA polymerase complex"/>
    <property type="evidence" value="ECO:0007669"/>
    <property type="project" value="TreeGrafter"/>
</dbReference>
<dbReference type="CDD" id="cd18808">
    <property type="entry name" value="SF1_C_Upf1"/>
    <property type="match status" value="1"/>
</dbReference>
<dbReference type="GO" id="GO:0031048">
    <property type="term" value="P:regulatory ncRNA-mediated heterochromatin formation"/>
    <property type="evidence" value="ECO:0007669"/>
    <property type="project" value="TreeGrafter"/>
</dbReference>
<evidence type="ECO:0000259" key="1">
    <source>
        <dbReference type="Pfam" id="PF13087"/>
    </source>
</evidence>
<dbReference type="PANTHER" id="PTHR10887">
    <property type="entry name" value="DNA2/NAM7 HELICASE FAMILY"/>
    <property type="match status" value="1"/>
</dbReference>
<dbReference type="InterPro" id="IPR047187">
    <property type="entry name" value="SF1_C_Upf1"/>
</dbReference>
<gene>
    <name evidence="2" type="ORF">BT96DRAFT_1005277</name>
</gene>
<dbReference type="PANTHER" id="PTHR10887:SF341">
    <property type="entry name" value="NFX1-TYPE ZINC FINGER-CONTAINING PROTEIN 1"/>
    <property type="match status" value="1"/>
</dbReference>
<dbReference type="Pfam" id="PF13087">
    <property type="entry name" value="AAA_12"/>
    <property type="match status" value="1"/>
</dbReference>
<dbReference type="Proteomes" id="UP000799118">
    <property type="component" value="Unassembled WGS sequence"/>
</dbReference>
<accession>A0A6A4GPM0</accession>
<dbReference type="OrthoDB" id="6513042at2759"/>
<dbReference type="EMBL" id="ML769811">
    <property type="protein sequence ID" value="KAE9387283.1"/>
    <property type="molecule type" value="Genomic_DNA"/>
</dbReference>